<dbReference type="InterPro" id="IPR050385">
    <property type="entry name" value="Archaeal_FAD_synthase"/>
</dbReference>
<accession>B0TYV1</accession>
<organism evidence="4">
    <name type="scientific">Francisella philomiragia subsp. philomiragia (strain ATCC 25017 / CCUG 19701 / FSC 153 / O#319-036)</name>
    <dbReference type="NCBI Taxonomy" id="484022"/>
    <lineage>
        <taxon>Bacteria</taxon>
        <taxon>Pseudomonadati</taxon>
        <taxon>Pseudomonadota</taxon>
        <taxon>Gammaproteobacteria</taxon>
        <taxon>Thiotrichales</taxon>
        <taxon>Francisellaceae</taxon>
        <taxon>Francisella</taxon>
    </lineage>
</organism>
<dbReference type="AlphaFoldDB" id="B0TYV1"/>
<gene>
    <name evidence="4" type="ordered locus">Fphi_1472</name>
</gene>
<evidence type="ECO:0000259" key="3">
    <source>
        <dbReference type="Pfam" id="PF01467"/>
    </source>
</evidence>
<dbReference type="SUPFAM" id="SSF52374">
    <property type="entry name" value="Nucleotidylyl transferase"/>
    <property type="match status" value="1"/>
</dbReference>
<dbReference type="HOGENOM" id="CLU_034585_2_2_6"/>
<evidence type="ECO:0000256" key="2">
    <source>
        <dbReference type="ARBA" id="ARBA00022695"/>
    </source>
</evidence>
<dbReference type="Gene3D" id="3.40.50.620">
    <property type="entry name" value="HUPs"/>
    <property type="match status" value="1"/>
</dbReference>
<dbReference type="InterPro" id="IPR004821">
    <property type="entry name" value="Cyt_trans-like"/>
</dbReference>
<name>B0TYV1_FRAP2</name>
<dbReference type="PANTHER" id="PTHR43793:SF1">
    <property type="entry name" value="FAD SYNTHASE"/>
    <property type="match status" value="1"/>
</dbReference>
<sequence length="138" mass="15957">MIIGYTTGVFDLFHIGHVNMLRNAKSLCDKLIVGVTIDDLVKYKGKKAVIPFNERVEVVRACKYVDVAVPQENMDKIDAWNRYKFDVMFVGDDWYKTDKWKNLDNEFSNMGVKIIYYPYTKGTSSTIINETLDTIRKG</sequence>
<evidence type="ECO:0000313" key="4">
    <source>
        <dbReference type="EMBL" id="ABZ87697.1"/>
    </source>
</evidence>
<feature type="domain" description="Cytidyltransferase-like" evidence="3">
    <location>
        <begin position="5"/>
        <end position="129"/>
    </location>
</feature>
<proteinExistence type="predicted"/>
<keyword evidence="2" id="KW-0548">Nucleotidyltransferase</keyword>
<protein>
    <submittedName>
        <fullName evidence="4">Putative glycerol-3-phosphate cytidyltransferase</fullName>
    </submittedName>
</protein>
<evidence type="ECO:0000256" key="1">
    <source>
        <dbReference type="ARBA" id="ARBA00022679"/>
    </source>
</evidence>
<dbReference type="eggNOG" id="COG0615">
    <property type="taxonomic scope" value="Bacteria"/>
</dbReference>
<dbReference type="NCBIfam" id="TIGR00125">
    <property type="entry name" value="cyt_tran_rel"/>
    <property type="match status" value="1"/>
</dbReference>
<dbReference type="InterPro" id="IPR014729">
    <property type="entry name" value="Rossmann-like_a/b/a_fold"/>
</dbReference>
<reference evidence="4" key="1">
    <citation type="submission" date="2009-01" db="EMBL/GenBank/DDBJ databases">
        <title>Complete sequence of chromosome of Francisella philomiragia subsp. philomiragia ATCC 25017.</title>
        <authorList>
            <consortium name="US DOE Joint Genome Institute"/>
            <person name="Copeland A."/>
            <person name="Lucas S."/>
            <person name="Lapidus A."/>
            <person name="Barry K."/>
            <person name="Detter J.C."/>
            <person name="Glavina del Rio T."/>
            <person name="Hammon N."/>
            <person name="Israni S."/>
            <person name="Dalin E."/>
            <person name="Tice H."/>
            <person name="Pitluck S."/>
            <person name="Chain P."/>
            <person name="Malfatti S."/>
            <person name="Shin M."/>
            <person name="Vergez L."/>
            <person name="Schmutz J."/>
            <person name="Larimer F."/>
            <person name="Land M."/>
            <person name="Hauser L."/>
            <person name="Richardson P."/>
        </authorList>
    </citation>
    <scope>NUCLEOTIDE SEQUENCE</scope>
    <source>
        <strain evidence="4">ATCC 25017</strain>
    </source>
</reference>
<dbReference type="EMBL" id="CP000937">
    <property type="protein sequence ID" value="ABZ87697.1"/>
    <property type="molecule type" value="Genomic_DNA"/>
</dbReference>
<dbReference type="GO" id="GO:0016779">
    <property type="term" value="F:nucleotidyltransferase activity"/>
    <property type="evidence" value="ECO:0007669"/>
    <property type="project" value="UniProtKB-KW"/>
</dbReference>
<dbReference type="Pfam" id="PF01467">
    <property type="entry name" value="CTP_transf_like"/>
    <property type="match status" value="1"/>
</dbReference>
<keyword evidence="1 4" id="KW-0808">Transferase</keyword>
<dbReference type="PANTHER" id="PTHR43793">
    <property type="entry name" value="FAD SYNTHASE"/>
    <property type="match status" value="1"/>
</dbReference>
<dbReference type="KEGG" id="fph:Fphi_1472"/>